<evidence type="ECO:0000313" key="6">
    <source>
        <dbReference type="EMBL" id="MUN29414.1"/>
    </source>
</evidence>
<proteinExistence type="predicted"/>
<keyword evidence="1" id="KW-0285">Flavoprotein</keyword>
<dbReference type="AlphaFoldDB" id="A0A6A9QLJ2"/>
<evidence type="ECO:0000313" key="7">
    <source>
        <dbReference type="Proteomes" id="UP000470772"/>
    </source>
</evidence>
<dbReference type="PANTHER" id="PTHR22912">
    <property type="entry name" value="DISULFIDE OXIDOREDUCTASE"/>
    <property type="match status" value="1"/>
</dbReference>
<dbReference type="SUPFAM" id="SSF51905">
    <property type="entry name" value="FAD/NAD(P)-binding domain"/>
    <property type="match status" value="1"/>
</dbReference>
<sequence length="418" mass="45948">MLMIVVLGGGPAGIYASIEAAKRDAKVTLIEKEERIGGTCTLYGCVPTKSMLYPARIIDSLEKLGGKGEISMTSIQALARGSVERISKGIESTLESLGVNIIHERAYIRSGNVIVRNETLPSDSVIISTGTERDKENDMIYSEDLHEVDLSFKTVGIVGGDVGGLEAAWLLHTLGKEVYMIDKNSFLMSYLDDDMRKAITSYFKRIGIKLVLNTEVKSIEKKEKFLLKLSDNETLSVDRVLKSFGRHPAIEGIDVPKNRYIRVDDYLRTEVNGIFAAGDVIGTHTAHSAIYAGKIAGANAVGERKEFNREAIPHVVYTRPEIAYTGLMEGKCVKVQAGSNGRNIIERETFGFLKLCSEGKRLVSAEAFMEGAEDVIATASLMIRLHLNLDQIQDFIPPHPSKLELLKDAVEELINING</sequence>
<reference evidence="6 7" key="1">
    <citation type="submission" date="2019-10" db="EMBL/GenBank/DDBJ databases">
        <title>Sequencing and Assembly of Multiple Reported Metal-Biooxidizing Members of the Extremely Thermoacidophilic Archaeal Family Sulfolobaceae.</title>
        <authorList>
            <person name="Counts J.A."/>
            <person name="Kelly R.M."/>
        </authorList>
    </citation>
    <scope>NUCLEOTIDE SEQUENCE [LARGE SCALE GENOMIC DNA]</scope>
    <source>
        <strain evidence="6 7">DSM 6482</strain>
    </source>
</reference>
<evidence type="ECO:0000259" key="5">
    <source>
        <dbReference type="Pfam" id="PF07992"/>
    </source>
</evidence>
<dbReference type="Gene3D" id="3.30.390.30">
    <property type="match status" value="1"/>
</dbReference>
<keyword evidence="2" id="KW-0274">FAD</keyword>
<dbReference type="PRINTS" id="PR00368">
    <property type="entry name" value="FADPNR"/>
</dbReference>
<evidence type="ECO:0000259" key="4">
    <source>
        <dbReference type="Pfam" id="PF02852"/>
    </source>
</evidence>
<evidence type="ECO:0000256" key="3">
    <source>
        <dbReference type="ARBA" id="ARBA00023027"/>
    </source>
</evidence>
<comment type="caution">
    <text evidence="6">The sequence shown here is derived from an EMBL/GenBank/DDBJ whole genome shotgun (WGS) entry which is preliminary data.</text>
</comment>
<keyword evidence="7" id="KW-1185">Reference proteome</keyword>
<dbReference type="InterPro" id="IPR016156">
    <property type="entry name" value="FAD/NAD-linked_Rdtase_dimer_sf"/>
</dbReference>
<dbReference type="GO" id="GO:0004148">
    <property type="term" value="F:dihydrolipoyl dehydrogenase (NADH) activity"/>
    <property type="evidence" value="ECO:0007669"/>
    <property type="project" value="TreeGrafter"/>
</dbReference>
<evidence type="ECO:0000256" key="1">
    <source>
        <dbReference type="ARBA" id="ARBA00022630"/>
    </source>
</evidence>
<dbReference type="SUPFAM" id="SSF55424">
    <property type="entry name" value="FAD/NAD-linked reductases, dimerisation (C-terminal) domain"/>
    <property type="match status" value="1"/>
</dbReference>
<dbReference type="InterPro" id="IPR023753">
    <property type="entry name" value="FAD/NAD-binding_dom"/>
</dbReference>
<evidence type="ECO:0000256" key="2">
    <source>
        <dbReference type="ARBA" id="ARBA00022827"/>
    </source>
</evidence>
<feature type="domain" description="FAD/NAD(P)-binding" evidence="5">
    <location>
        <begin position="4"/>
        <end position="293"/>
    </location>
</feature>
<feature type="domain" description="Pyridine nucleotide-disulphide oxidoreductase dimerisation" evidence="4">
    <location>
        <begin position="312"/>
        <end position="409"/>
    </location>
</feature>
<dbReference type="InterPro" id="IPR036188">
    <property type="entry name" value="FAD/NAD-bd_sf"/>
</dbReference>
<dbReference type="Pfam" id="PF07992">
    <property type="entry name" value="Pyr_redox_2"/>
    <property type="match status" value="1"/>
</dbReference>
<dbReference type="EMBL" id="WGGD01000005">
    <property type="protein sequence ID" value="MUN29414.1"/>
    <property type="molecule type" value="Genomic_DNA"/>
</dbReference>
<dbReference type="PANTHER" id="PTHR22912:SF151">
    <property type="entry name" value="DIHYDROLIPOYL DEHYDROGENASE, MITOCHONDRIAL"/>
    <property type="match status" value="1"/>
</dbReference>
<keyword evidence="3" id="KW-0520">NAD</keyword>
<dbReference type="InterPro" id="IPR004099">
    <property type="entry name" value="Pyr_nucl-diS_OxRdtase_dimer"/>
</dbReference>
<organism evidence="6 7">
    <name type="scientific">Sulfuracidifex metallicus DSM 6482 = JCM 9184</name>
    <dbReference type="NCBI Taxonomy" id="523847"/>
    <lineage>
        <taxon>Archaea</taxon>
        <taxon>Thermoproteota</taxon>
        <taxon>Thermoprotei</taxon>
        <taxon>Sulfolobales</taxon>
        <taxon>Sulfolobaceae</taxon>
        <taxon>Sulfuracidifex</taxon>
    </lineage>
</organism>
<accession>A0A6A9QLJ2</accession>
<protein>
    <submittedName>
        <fullName evidence="6">FAD-dependent oxidoreductase</fullName>
    </submittedName>
</protein>
<dbReference type="Proteomes" id="UP000470772">
    <property type="component" value="Unassembled WGS sequence"/>
</dbReference>
<name>A0A6A9QLJ2_SULME</name>
<dbReference type="PRINTS" id="PR00411">
    <property type="entry name" value="PNDRDTASEI"/>
</dbReference>
<gene>
    <name evidence="6" type="ORF">GC250_08190</name>
</gene>
<dbReference type="GO" id="GO:0006103">
    <property type="term" value="P:2-oxoglutarate metabolic process"/>
    <property type="evidence" value="ECO:0007669"/>
    <property type="project" value="TreeGrafter"/>
</dbReference>
<dbReference type="GO" id="GO:0050660">
    <property type="term" value="F:flavin adenine dinucleotide binding"/>
    <property type="evidence" value="ECO:0007669"/>
    <property type="project" value="TreeGrafter"/>
</dbReference>
<dbReference type="Gene3D" id="3.50.50.60">
    <property type="entry name" value="FAD/NAD(P)-binding domain"/>
    <property type="match status" value="2"/>
</dbReference>
<dbReference type="InterPro" id="IPR050151">
    <property type="entry name" value="Class-I_Pyr_Nuc-Dis_Oxidored"/>
</dbReference>
<dbReference type="Pfam" id="PF02852">
    <property type="entry name" value="Pyr_redox_dim"/>
    <property type="match status" value="1"/>
</dbReference>